<feature type="chain" id="PRO_5007412324" evidence="1">
    <location>
        <begin position="23"/>
        <end position="114"/>
    </location>
</feature>
<evidence type="ECO:0000313" key="2">
    <source>
        <dbReference type="EMBL" id="CDP94552.1"/>
    </source>
</evidence>
<proteinExistence type="predicted"/>
<organism evidence="2">
    <name type="scientific">Brugia malayi</name>
    <name type="common">Filarial nematode worm</name>
    <dbReference type="NCBI Taxonomy" id="6279"/>
    <lineage>
        <taxon>Eukaryota</taxon>
        <taxon>Metazoa</taxon>
        <taxon>Ecdysozoa</taxon>
        <taxon>Nematoda</taxon>
        <taxon>Chromadorea</taxon>
        <taxon>Rhabditida</taxon>
        <taxon>Spirurina</taxon>
        <taxon>Spiruromorpha</taxon>
        <taxon>Filarioidea</taxon>
        <taxon>Onchocercidae</taxon>
        <taxon>Brugia</taxon>
    </lineage>
</organism>
<feature type="non-terminal residue" evidence="2">
    <location>
        <position position="1"/>
    </location>
</feature>
<protein>
    <submittedName>
        <fullName evidence="2">Bm4797</fullName>
    </submittedName>
</protein>
<dbReference type="WormBase" id="Bm4797">
    <property type="protein sequence ID" value="BM42512"/>
    <property type="gene ID" value="WBGene00225058"/>
</dbReference>
<keyword evidence="1" id="KW-0732">Signal</keyword>
<evidence type="ECO:0000256" key="1">
    <source>
        <dbReference type="SAM" id="SignalP"/>
    </source>
</evidence>
<sequence length="114" mass="13460">AVQNLLKMGIFLFFCFLKNCWNKLQINVTSAKRMNMKSYSFNNKIQILGGDPFENDKEWIPAHRLCTTKCDIHVDICMKNVKSDKQRCQKCLHFFFKLKLNEILRMGRKNAVII</sequence>
<dbReference type="EMBL" id="LN856931">
    <property type="protein sequence ID" value="CDP94552.1"/>
    <property type="molecule type" value="Genomic_DNA"/>
</dbReference>
<reference evidence="2" key="1">
    <citation type="journal article" date="2007" name="Science">
        <title>Draft genome of the filarial nematode parasite Brugia malayi.</title>
        <authorList>
            <person name="Ghedin E."/>
            <person name="Wang S."/>
            <person name="Spiro D."/>
            <person name="Caler E."/>
            <person name="Zhao Q."/>
            <person name="Crabtree J."/>
            <person name="Allen J.E."/>
            <person name="Delcher A.L."/>
            <person name="Guiliano D.B."/>
            <person name="Miranda-Saavedra D."/>
            <person name="Angiuoli S.V."/>
            <person name="Creasy T."/>
            <person name="Amedeo P."/>
            <person name="Haas B."/>
            <person name="El-Sayed N.M."/>
            <person name="Wortman J.R."/>
            <person name="Feldblyum T."/>
            <person name="Tallon L."/>
            <person name="Schatz M."/>
            <person name="Shumway M."/>
            <person name="Koo H."/>
            <person name="Salzberg S.L."/>
            <person name="Schobel S."/>
            <person name="Pertea M."/>
            <person name="Pop M."/>
            <person name="White O."/>
            <person name="Barton G.J."/>
            <person name="Carlow C.K."/>
            <person name="Crawford M.J."/>
            <person name="Daub J."/>
            <person name="Dimmic M.W."/>
            <person name="Estes C.F."/>
            <person name="Foster J.M."/>
            <person name="Ganatra M."/>
            <person name="Gregory W.F."/>
            <person name="Johnson N.M."/>
            <person name="Jin J."/>
            <person name="Komuniecki R."/>
            <person name="Korf I."/>
            <person name="Kumar S."/>
            <person name="Laney S."/>
            <person name="Li B.W."/>
            <person name="Li W."/>
            <person name="Lindblom T.H."/>
            <person name="Lustigman S."/>
            <person name="Ma D."/>
            <person name="Maina C.V."/>
            <person name="Martin D.M."/>
            <person name="McCarter J.P."/>
            <person name="McReynolds L."/>
            <person name="Mitreva M."/>
            <person name="Nutman T.B."/>
            <person name="Parkinson J."/>
            <person name="Peregrin-Alvarez J.M."/>
            <person name="Poole C."/>
            <person name="Ren Q."/>
            <person name="Saunders L."/>
            <person name="Sluder A.E."/>
            <person name="Smith K."/>
            <person name="Stanke M."/>
            <person name="Unnasch T.R."/>
            <person name="Ware J."/>
            <person name="Wei A.D."/>
            <person name="Weil G."/>
            <person name="Williams D.J."/>
            <person name="Zhang Y."/>
            <person name="Williams S.A."/>
            <person name="Fraser-Liggett C."/>
            <person name="Slatko B."/>
            <person name="Blaxter M.L."/>
            <person name="Scott A.L."/>
        </authorList>
    </citation>
    <scope>NUCLEOTIDE SEQUENCE</scope>
    <source>
        <strain evidence="2">FR3</strain>
    </source>
</reference>
<reference evidence="2" key="2">
    <citation type="submission" date="2012-12" db="EMBL/GenBank/DDBJ databases">
        <authorList>
            <person name="Gao Y.W."/>
            <person name="Fan S.T."/>
            <person name="Sun H.T."/>
            <person name="Wang Z."/>
            <person name="Gao X.L."/>
            <person name="Li Y.G."/>
            <person name="Wang T.C."/>
            <person name="Zhang K."/>
            <person name="Xu W.W."/>
            <person name="Yu Z.J."/>
            <person name="Xia X.Z."/>
        </authorList>
    </citation>
    <scope>NUCLEOTIDE SEQUENCE</scope>
    <source>
        <strain evidence="2">FR3</strain>
    </source>
</reference>
<feature type="signal peptide" evidence="1">
    <location>
        <begin position="1"/>
        <end position="22"/>
    </location>
</feature>
<gene>
    <name evidence="2 3" type="ORF">Bm4797</name>
    <name evidence="2" type="ORF">BM_Bm4797</name>
</gene>
<dbReference type="AlphaFoldDB" id="A0A0J9XS03"/>
<name>A0A0J9XS03_BRUMA</name>
<evidence type="ECO:0000313" key="3">
    <source>
        <dbReference type="WormBase" id="Bm4797"/>
    </source>
</evidence>
<accession>A0A0J9XS03</accession>